<comment type="caution">
    <text evidence="1">The sequence shown here is derived from an EMBL/GenBank/DDBJ whole genome shotgun (WGS) entry which is preliminary data.</text>
</comment>
<sequence length="166" mass="19728">MKQRIFMYLFVFSLLLALFMYVNSKRLLEIEKKKIEITTNQIEKYKDSLVTIQDDVLDLSHFNLERNEDAISYFENKGYNVAELMPLIKDELYKLNEAKGQHPIIPYASSEGRRMMINTVKLLNHKWIIADFSDGEFWGELFLTYEITDSNELKFNLVESFLYPFN</sequence>
<evidence type="ECO:0000313" key="2">
    <source>
        <dbReference type="Proteomes" id="UP000233435"/>
    </source>
</evidence>
<protein>
    <submittedName>
        <fullName evidence="1">Hydrolase</fullName>
    </submittedName>
</protein>
<dbReference type="OrthoDB" id="1451701at2"/>
<gene>
    <name evidence="1" type="ORF">CSW08_14880</name>
</gene>
<proteinExistence type="predicted"/>
<dbReference type="AlphaFoldDB" id="A0A2N3HGN8"/>
<evidence type="ECO:0000313" key="1">
    <source>
        <dbReference type="EMBL" id="PKQ44083.1"/>
    </source>
</evidence>
<dbReference type="GO" id="GO:0016787">
    <property type="term" value="F:hydrolase activity"/>
    <property type="evidence" value="ECO:0007669"/>
    <property type="project" value="UniProtKB-KW"/>
</dbReference>
<dbReference type="Proteomes" id="UP000233435">
    <property type="component" value="Unassembled WGS sequence"/>
</dbReference>
<accession>A0A2N3HGN8</accession>
<name>A0A2N3HGN8_9FLAO</name>
<dbReference type="EMBL" id="PJEO01000052">
    <property type="protein sequence ID" value="PKQ44083.1"/>
    <property type="molecule type" value="Genomic_DNA"/>
</dbReference>
<reference evidence="1 2" key="1">
    <citation type="submission" date="2017-12" db="EMBL/GenBank/DDBJ databases">
        <title>Confluentibacter flavum sp. nov., isolated from the saline lake.</title>
        <authorList>
            <person name="Yu L."/>
        </authorList>
    </citation>
    <scope>NUCLEOTIDE SEQUENCE [LARGE SCALE GENOMIC DNA]</scope>
    <source>
        <strain evidence="1 2">3B</strain>
    </source>
</reference>
<keyword evidence="2" id="KW-1185">Reference proteome</keyword>
<dbReference type="RefSeq" id="WP_106660664.1">
    <property type="nucleotide sequence ID" value="NZ_PJEO01000052.1"/>
</dbReference>
<keyword evidence="1" id="KW-0378">Hydrolase</keyword>
<organism evidence="1 2">
    <name type="scientific">Confluentibacter flavum</name>
    <dbReference type="NCBI Taxonomy" id="1909700"/>
    <lineage>
        <taxon>Bacteria</taxon>
        <taxon>Pseudomonadati</taxon>
        <taxon>Bacteroidota</taxon>
        <taxon>Flavobacteriia</taxon>
        <taxon>Flavobacteriales</taxon>
        <taxon>Flavobacteriaceae</taxon>
        <taxon>Confluentibacter</taxon>
    </lineage>
</organism>